<organism evidence="3">
    <name type="scientific">Hypocrea jecorina (strain QM6a)</name>
    <name type="common">Trichoderma reesei</name>
    <dbReference type="NCBI Taxonomy" id="431241"/>
    <lineage>
        <taxon>Eukaryota</taxon>
        <taxon>Fungi</taxon>
        <taxon>Dikarya</taxon>
        <taxon>Ascomycota</taxon>
        <taxon>Pezizomycotina</taxon>
        <taxon>Sordariomycetes</taxon>
        <taxon>Hypocreomycetidae</taxon>
        <taxon>Hypocreales</taxon>
        <taxon>Hypocreaceae</taxon>
        <taxon>Trichoderma</taxon>
    </lineage>
</organism>
<evidence type="ECO:0000313" key="3">
    <source>
        <dbReference type="Proteomes" id="UP000008984"/>
    </source>
</evidence>
<dbReference type="EMBL" id="GL985076">
    <property type="protein sequence ID" value="EGR45947.1"/>
    <property type="molecule type" value="Genomic_DNA"/>
</dbReference>
<protein>
    <submittedName>
        <fullName evidence="2">Predicted protein</fullName>
    </submittedName>
</protein>
<dbReference type="OrthoDB" id="2588098at2759"/>
<dbReference type="HOGENOM" id="CLU_044126_1_0_1"/>
<proteinExistence type="predicted"/>
<dbReference type="RefSeq" id="XP_006968257.1">
    <property type="nucleotide sequence ID" value="XM_006968195.1"/>
</dbReference>
<sequence length="467" mass="52496">MLLSSICPKIASSYLSSIQELLLVASFTRNLYLTDIEGRYHYPSRRETRKRQVSMGLTSRSSCEKKDSTSSESDSYRKHFHERQREALITIPYHHALSSAAIAYFPACRHHTSTDSAHRDMETFTLMAPHLVEKDEWTADLHGLLFSGMRFLAKMLTVPVMHKSCPERKVHLQVGNLPEDGPQLPSLGGLPTELHHELFNLLDDLKDVVSLGLVNQHFCKLAPEHVHSRIAGKYGRWANEKLVCVGSNIEPGDFPPGLFSQAQLRAINKHFGSEEPEFGPTMLTLQHLVDSSLLPAWPRESIKVQRLREHFCAAPGVTTAMLKRLGLPLDIDGWDKYFPRDEPWILRNLTTKEFVRAEATAMSQGCVQGPVLDLVGFGEAVITRICWSSSGNGIRGAPKICRGVWAGHRFDITTLVTHLEETGGGAGWTDASEEVANEIDKIWRSNFGKDWRRTLPKGPEDILMLTW</sequence>
<dbReference type="GeneID" id="18482159"/>
<feature type="compositionally biased region" description="Basic and acidic residues" evidence="1">
    <location>
        <begin position="62"/>
        <end position="77"/>
    </location>
</feature>
<evidence type="ECO:0000256" key="1">
    <source>
        <dbReference type="SAM" id="MobiDB-lite"/>
    </source>
</evidence>
<reference evidence="2 3" key="1">
    <citation type="journal article" date="2008" name="Nat. Biotechnol.">
        <title>Genome sequencing and analysis of the biomass-degrading fungus Trichoderma reesei (syn. Hypocrea jecorina).</title>
        <authorList>
            <person name="Martinez D."/>
            <person name="Berka R.M."/>
            <person name="Henrissat B."/>
            <person name="Saloheimo M."/>
            <person name="Arvas M."/>
            <person name="Baker S.E."/>
            <person name="Chapman J."/>
            <person name="Chertkov O."/>
            <person name="Coutinho P.M."/>
            <person name="Cullen D."/>
            <person name="Danchin E.G."/>
            <person name="Grigoriev I.V."/>
            <person name="Harris P."/>
            <person name="Jackson M."/>
            <person name="Kubicek C.P."/>
            <person name="Han C.S."/>
            <person name="Ho I."/>
            <person name="Larrondo L.F."/>
            <person name="de Leon A.L."/>
            <person name="Magnuson J.K."/>
            <person name="Merino S."/>
            <person name="Misra M."/>
            <person name="Nelson B."/>
            <person name="Putnam N."/>
            <person name="Robbertse B."/>
            <person name="Salamov A.A."/>
            <person name="Schmoll M."/>
            <person name="Terry A."/>
            <person name="Thayer N."/>
            <person name="Westerholm-Parvinen A."/>
            <person name="Schoch C.L."/>
            <person name="Yao J."/>
            <person name="Barabote R."/>
            <person name="Nelson M.A."/>
            <person name="Detter C."/>
            <person name="Bruce D."/>
            <person name="Kuske C.R."/>
            <person name="Xie G."/>
            <person name="Richardson P."/>
            <person name="Rokhsar D.S."/>
            <person name="Lucas S.M."/>
            <person name="Rubin E.M."/>
            <person name="Dunn-Coleman N."/>
            <person name="Ward M."/>
            <person name="Brettin T.S."/>
        </authorList>
    </citation>
    <scope>NUCLEOTIDE SEQUENCE [LARGE SCALE GENOMIC DNA]</scope>
    <source>
        <strain evidence="2 3">QM6a</strain>
    </source>
</reference>
<keyword evidence="3" id="KW-1185">Reference proteome</keyword>
<feature type="region of interest" description="Disordered" evidence="1">
    <location>
        <begin position="47"/>
        <end position="77"/>
    </location>
</feature>
<dbReference type="VEuPathDB" id="FungiDB:TRIREDRAFT_110686"/>
<gene>
    <name evidence="2" type="ORF">TRIREDRAFT_110686</name>
</gene>
<dbReference type="AlphaFoldDB" id="G0RSP0"/>
<dbReference type="eggNOG" id="ENOG502S952">
    <property type="taxonomic scope" value="Eukaryota"/>
</dbReference>
<evidence type="ECO:0000313" key="2">
    <source>
        <dbReference type="EMBL" id="EGR45947.1"/>
    </source>
</evidence>
<dbReference type="Proteomes" id="UP000008984">
    <property type="component" value="Unassembled WGS sequence"/>
</dbReference>
<accession>G0RSP0</accession>
<name>G0RSP0_HYPJQ</name>
<dbReference type="KEGG" id="tre:TRIREDRAFT_110686"/>